<comment type="caution">
    <text evidence="1">The sequence shown here is derived from an EMBL/GenBank/DDBJ whole genome shotgun (WGS) entry which is preliminary data.</text>
</comment>
<dbReference type="Proteomes" id="UP000037510">
    <property type="component" value="Unassembled WGS sequence"/>
</dbReference>
<dbReference type="EMBL" id="JTDY01004708">
    <property type="protein sequence ID" value="KOB67855.1"/>
    <property type="molecule type" value="Genomic_DNA"/>
</dbReference>
<name>A0A0L7KXJ4_OPEBR</name>
<feature type="non-terminal residue" evidence="1">
    <location>
        <position position="225"/>
    </location>
</feature>
<keyword evidence="2" id="KW-1185">Reference proteome</keyword>
<dbReference type="AlphaFoldDB" id="A0A0L7KXJ4"/>
<organism evidence="1 2">
    <name type="scientific">Operophtera brumata</name>
    <name type="common">Winter moth</name>
    <name type="synonym">Phalaena brumata</name>
    <dbReference type="NCBI Taxonomy" id="104452"/>
    <lineage>
        <taxon>Eukaryota</taxon>
        <taxon>Metazoa</taxon>
        <taxon>Ecdysozoa</taxon>
        <taxon>Arthropoda</taxon>
        <taxon>Hexapoda</taxon>
        <taxon>Insecta</taxon>
        <taxon>Pterygota</taxon>
        <taxon>Neoptera</taxon>
        <taxon>Endopterygota</taxon>
        <taxon>Lepidoptera</taxon>
        <taxon>Glossata</taxon>
        <taxon>Ditrysia</taxon>
        <taxon>Geometroidea</taxon>
        <taxon>Geometridae</taxon>
        <taxon>Larentiinae</taxon>
        <taxon>Operophtera</taxon>
    </lineage>
</organism>
<feature type="non-terminal residue" evidence="1">
    <location>
        <position position="1"/>
    </location>
</feature>
<evidence type="ECO:0000313" key="2">
    <source>
        <dbReference type="Proteomes" id="UP000037510"/>
    </source>
</evidence>
<gene>
    <name evidence="1" type="ORF">OBRU01_19214</name>
</gene>
<accession>A0A0L7KXJ4</accession>
<sequence length="225" mass="23743">GRGWRVIAGCRAGGLGARLADSWLQAHVAATPENEPPPRLVTLQLDVAREDLLDEAARATAQHLPAGEHGTGRGGAACWEGALKGNVLGALRHAPDLSAAEIYVPPAQLQPPSQPVRYGRVGSYDEATHVTKHAPDLSAAEIYVPPVQLQPPSQPVSSEVSGSTASCAVTMPGEAAEYSAKVLPTSALKVLEDALTAPSPKDAYYLKVKQDSWFTRMPSLRVAQM</sequence>
<proteinExistence type="predicted"/>
<evidence type="ECO:0000313" key="1">
    <source>
        <dbReference type="EMBL" id="KOB67855.1"/>
    </source>
</evidence>
<protein>
    <submittedName>
        <fullName evidence="1">Putative Short-chain dehydrogenase</fullName>
    </submittedName>
</protein>
<reference evidence="1 2" key="1">
    <citation type="journal article" date="2015" name="Genome Biol. Evol.">
        <title>The genome of winter moth (Operophtera brumata) provides a genomic perspective on sexual dimorphism and phenology.</title>
        <authorList>
            <person name="Derks M.F."/>
            <person name="Smit S."/>
            <person name="Salis L."/>
            <person name="Schijlen E."/>
            <person name="Bossers A."/>
            <person name="Mateman C."/>
            <person name="Pijl A.S."/>
            <person name="de Ridder D."/>
            <person name="Groenen M.A."/>
            <person name="Visser M.E."/>
            <person name="Megens H.J."/>
        </authorList>
    </citation>
    <scope>NUCLEOTIDE SEQUENCE [LARGE SCALE GENOMIC DNA]</scope>
    <source>
        <strain evidence="1">WM2013NL</strain>
        <tissue evidence="1">Head and thorax</tissue>
    </source>
</reference>